<dbReference type="AlphaFoldDB" id="A0A1F5LAZ6"/>
<protein>
    <recommendedName>
        <fullName evidence="3">Ricin B lectin domain-containing protein</fullName>
    </recommendedName>
</protein>
<dbReference type="OrthoDB" id="188042at2759"/>
<reference evidence="1 2" key="1">
    <citation type="journal article" date="2016" name="Sci. Rep.">
        <title>Penicillium arizonense, a new, genome sequenced fungal species, reveals a high chemical diversity in secreted metabolites.</title>
        <authorList>
            <person name="Grijseels S."/>
            <person name="Nielsen J.C."/>
            <person name="Randelovic M."/>
            <person name="Nielsen J."/>
            <person name="Nielsen K.F."/>
            <person name="Workman M."/>
            <person name="Frisvad J.C."/>
        </authorList>
    </citation>
    <scope>NUCLEOTIDE SEQUENCE [LARGE SCALE GENOMIC DNA]</scope>
    <source>
        <strain evidence="1 2">CBS 141311</strain>
    </source>
</reference>
<evidence type="ECO:0000313" key="1">
    <source>
        <dbReference type="EMBL" id="OGE50365.1"/>
    </source>
</evidence>
<dbReference type="InterPro" id="IPR008999">
    <property type="entry name" value="Actin-crosslinking"/>
</dbReference>
<dbReference type="CDD" id="cd00257">
    <property type="entry name" value="beta-trefoil_FSCN-like"/>
    <property type="match status" value="1"/>
</dbReference>
<evidence type="ECO:0000313" key="2">
    <source>
        <dbReference type="Proteomes" id="UP000177622"/>
    </source>
</evidence>
<accession>A0A1F5LAZ6</accession>
<sequence length="161" mass="17316">MSSTQSQISIESQKFPGSYLRIDGSAVTAWGVNGGGTVNAQNYVGAWEKFMIVKDPTSDAFAIRSSQFQSVYLRLDGQGVTPGKTYLNGAGSVNCQYGNDQWEKFRFEPQSDGSKAIASVQFPGVYLRLDNSTGGGGVSGSGTVNCQNYIGAYEKFLIHEI</sequence>
<name>A0A1F5LAZ6_PENAI</name>
<dbReference type="Proteomes" id="UP000177622">
    <property type="component" value="Unassembled WGS sequence"/>
</dbReference>
<organism evidence="1 2">
    <name type="scientific">Penicillium arizonense</name>
    <dbReference type="NCBI Taxonomy" id="1835702"/>
    <lineage>
        <taxon>Eukaryota</taxon>
        <taxon>Fungi</taxon>
        <taxon>Dikarya</taxon>
        <taxon>Ascomycota</taxon>
        <taxon>Pezizomycotina</taxon>
        <taxon>Eurotiomycetes</taxon>
        <taxon>Eurotiomycetidae</taxon>
        <taxon>Eurotiales</taxon>
        <taxon>Aspergillaceae</taxon>
        <taxon>Penicillium</taxon>
    </lineage>
</organism>
<dbReference type="Gene3D" id="2.80.10.50">
    <property type="match status" value="1"/>
</dbReference>
<keyword evidence="2" id="KW-1185">Reference proteome</keyword>
<dbReference type="GeneID" id="34578951"/>
<comment type="caution">
    <text evidence="1">The sequence shown here is derived from an EMBL/GenBank/DDBJ whole genome shotgun (WGS) entry which is preliminary data.</text>
</comment>
<gene>
    <name evidence="1" type="ORF">PENARI_c017G00137</name>
</gene>
<evidence type="ECO:0008006" key="3">
    <source>
        <dbReference type="Google" id="ProtNLM"/>
    </source>
</evidence>
<proteinExistence type="predicted"/>
<dbReference type="RefSeq" id="XP_022485813.1">
    <property type="nucleotide sequence ID" value="XM_022634217.1"/>
</dbReference>
<dbReference type="SUPFAM" id="SSF50405">
    <property type="entry name" value="Actin-crosslinking proteins"/>
    <property type="match status" value="1"/>
</dbReference>
<dbReference type="EMBL" id="LXJU01000017">
    <property type="protein sequence ID" value="OGE50365.1"/>
    <property type="molecule type" value="Genomic_DNA"/>
</dbReference>